<evidence type="ECO:0000313" key="2">
    <source>
        <dbReference type="RefSeq" id="XP_016500220.1"/>
    </source>
</evidence>
<dbReference type="RefSeq" id="XP_016500220.1">
    <property type="nucleotide sequence ID" value="XM_016644734.1"/>
</dbReference>
<evidence type="ECO:0000256" key="1">
    <source>
        <dbReference type="SAM" id="MobiDB-lite"/>
    </source>
</evidence>
<feature type="region of interest" description="Disordered" evidence="1">
    <location>
        <begin position="1"/>
        <end position="41"/>
    </location>
</feature>
<dbReference type="OrthoDB" id="1220748at2759"/>
<dbReference type="AlphaFoldDB" id="A0A1S4CGC0"/>
<protein>
    <submittedName>
        <fullName evidence="2">Uncharacterized protein</fullName>
    </submittedName>
</protein>
<proteinExistence type="predicted"/>
<reference evidence="2" key="1">
    <citation type="submission" date="2025-08" db="UniProtKB">
        <authorList>
            <consortium name="RefSeq"/>
        </authorList>
    </citation>
    <scope>IDENTIFICATION</scope>
</reference>
<gene>
    <name evidence="2" type="primary">LOC107818704</name>
</gene>
<dbReference type="KEGG" id="nta:107818704"/>
<accession>A0A1S4CGC0</accession>
<feature type="compositionally biased region" description="Polar residues" evidence="1">
    <location>
        <begin position="1"/>
        <end position="11"/>
    </location>
</feature>
<name>A0A1S4CGC0_TOBAC</name>
<sequence length="181" mass="20582">MVNPKGGNNTGHVMAATTRSGKGANAPTSSQRKLVDDEKVEQEDETLNNVVQALNKLNLDWDVAANLRVAHLNGLDEFRHHVYTSSSLYKEKMKYLHDNYIWHREFKEGDLVLLFNSCLRMFLEKLKPKWNGPFEVVGVTPFGELDLENKNNEVFRVTGHRVKHYLGKVGDGHVVAAIHFK</sequence>
<dbReference type="PaxDb" id="4097-A0A1S4CGC0"/>
<organism evidence="2">
    <name type="scientific">Nicotiana tabacum</name>
    <name type="common">Common tobacco</name>
    <dbReference type="NCBI Taxonomy" id="4097"/>
    <lineage>
        <taxon>Eukaryota</taxon>
        <taxon>Viridiplantae</taxon>
        <taxon>Streptophyta</taxon>
        <taxon>Embryophyta</taxon>
        <taxon>Tracheophyta</taxon>
        <taxon>Spermatophyta</taxon>
        <taxon>Magnoliopsida</taxon>
        <taxon>eudicotyledons</taxon>
        <taxon>Gunneridae</taxon>
        <taxon>Pentapetalae</taxon>
        <taxon>asterids</taxon>
        <taxon>lamiids</taxon>
        <taxon>Solanales</taxon>
        <taxon>Solanaceae</taxon>
        <taxon>Nicotianoideae</taxon>
        <taxon>Nicotianeae</taxon>
        <taxon>Nicotiana</taxon>
    </lineage>
</organism>